<dbReference type="RefSeq" id="WP_109883249.1">
    <property type="nucleotide sequence ID" value="NZ_QGHP01000003.1"/>
</dbReference>
<dbReference type="Pfam" id="PF20037">
    <property type="entry name" value="DUF6440"/>
    <property type="match status" value="1"/>
</dbReference>
<feature type="domain" description="DUF6440" evidence="1">
    <location>
        <begin position="48"/>
        <end position="87"/>
    </location>
</feature>
<protein>
    <recommendedName>
        <fullName evidence="1">DUF6440 domain-containing protein</fullName>
    </recommendedName>
</protein>
<proteinExistence type="predicted"/>
<dbReference type="AlphaFoldDB" id="A0A855XJ31"/>
<gene>
    <name evidence="2" type="ORF">DKZ22_01840</name>
</gene>
<evidence type="ECO:0000313" key="3">
    <source>
        <dbReference type="Proteomes" id="UP000245980"/>
    </source>
</evidence>
<evidence type="ECO:0000313" key="2">
    <source>
        <dbReference type="EMBL" id="PWT43112.1"/>
    </source>
</evidence>
<sequence>MKKWLIRSLVITIVFLTGMTVEGCTSKNTSADSNGILNNFDGDPTTQSYVATDKETKVQYLVVENSNNDKVITITPRLNKDGKPMIDGE</sequence>
<organism evidence="2 3">
    <name type="scientific">Limosilactobacillus reuteri</name>
    <name type="common">Lactobacillus reuteri</name>
    <dbReference type="NCBI Taxonomy" id="1598"/>
    <lineage>
        <taxon>Bacteria</taxon>
        <taxon>Bacillati</taxon>
        <taxon>Bacillota</taxon>
        <taxon>Bacilli</taxon>
        <taxon>Lactobacillales</taxon>
        <taxon>Lactobacillaceae</taxon>
        <taxon>Limosilactobacillus</taxon>
    </lineage>
</organism>
<dbReference type="EMBL" id="QGHT01000004">
    <property type="protein sequence ID" value="PWT43112.1"/>
    <property type="molecule type" value="Genomic_DNA"/>
</dbReference>
<accession>A0A855XJ31</accession>
<dbReference type="InterPro" id="IPR045515">
    <property type="entry name" value="DUF6440"/>
</dbReference>
<reference evidence="2 3" key="1">
    <citation type="journal article" date="2018" name="Front. Microbiol.">
        <title>Comparative Genomics of the Herbivore Gut Symbiont Lactobacillus reuteri Reveals Genetic Diversity and Lifestyle Adaptation.</title>
        <authorList>
            <person name="Zhao J."/>
        </authorList>
    </citation>
    <scope>NUCLEOTIDE SEQUENCE [LARGE SCALE GENOMIC DNA]</scope>
    <source>
        <strain evidence="2 3">LR10</strain>
    </source>
</reference>
<comment type="caution">
    <text evidence="2">The sequence shown here is derived from an EMBL/GenBank/DDBJ whole genome shotgun (WGS) entry which is preliminary data.</text>
</comment>
<dbReference type="Proteomes" id="UP000245980">
    <property type="component" value="Unassembled WGS sequence"/>
</dbReference>
<name>A0A855XJ31_LIMRT</name>
<evidence type="ECO:0000259" key="1">
    <source>
        <dbReference type="Pfam" id="PF20037"/>
    </source>
</evidence>